<dbReference type="InterPro" id="IPR026961">
    <property type="entry name" value="PGG_dom"/>
</dbReference>
<name>A0A5C7GQX7_9ROSI</name>
<keyword evidence="1" id="KW-0472">Membrane</keyword>
<feature type="transmembrane region" description="Helical" evidence="1">
    <location>
        <begin position="557"/>
        <end position="581"/>
    </location>
</feature>
<sequence>MFNRNNISSMQKPYQAVVEEGKWESLVQHFDNDEGFSISYPIMTVAKDSAFHIAVHSKSEQPLKQLLDLFANYDEQIRTNVLKATNAYENTVLHEAAINHNIEAVKLLVGDGYVPPQQLLERNESGQTPLFKAAAFGSTKVVKYLASQPDQTIASAGYKKLKDAHRINNDGLSILHAAVQGEHFGTALELLKLDKELAGLKTENGMTSLHLLTNLRSAFTKKYSDHLLYRLLYFCIPTGDYDNYDDADTIDEDKYDVPVQYDVEVGDNVSKDVDDKVGDNQSMTIDVQYDALCYGKWPTVVTKIWKYKRKRKFAFMLARKLIKIDESWETSYTKDTSKNFKPNINGRKEIEFADHGSSGDEKRKEHQVETPLLAATRTGVIKLVKEILKKHPQAVEHVSHKMQNILHLAASYRRREIFQLVKKMEIPTRRLIMGIDAEGYTVLHHVADTRNFTEGTRPGPAYQLQEELEWFKMVEEIMPSYFTQHLDESHKTAKELFREKHKNQLEEAQKWIKETSQSCSGVAVLVSTVVFAAAFTVPGGTRDDNGLPILLNSPFFLFFTVMDVVSLSCSLTAVVMFLSIVTSPFSLENFRVSLPRRLTLGFALLFMSVATTMLAFTSTVILIIRSDQRRHWTLTLICCAAFVPVSVLALTHFPLFASFIRAWKNIFKFIWNAPPFSFLDKLVRRYLTSKD</sequence>
<protein>
    <recommendedName>
        <fullName evidence="2">PGG domain-containing protein</fullName>
    </recommendedName>
</protein>
<dbReference type="AlphaFoldDB" id="A0A5C7GQX7"/>
<dbReference type="PANTHER" id="PTHR24177">
    <property type="entry name" value="CASKIN"/>
    <property type="match status" value="1"/>
</dbReference>
<dbReference type="InterPro" id="IPR036770">
    <property type="entry name" value="Ankyrin_rpt-contain_sf"/>
</dbReference>
<reference evidence="4" key="1">
    <citation type="journal article" date="2019" name="Gigascience">
        <title>De novo genome assembly of the endangered Acer yangbiense, a plant species with extremely small populations endemic to Yunnan Province, China.</title>
        <authorList>
            <person name="Yang J."/>
            <person name="Wariss H.M."/>
            <person name="Tao L."/>
            <person name="Zhang R."/>
            <person name="Yun Q."/>
            <person name="Hollingsworth P."/>
            <person name="Dao Z."/>
            <person name="Luo G."/>
            <person name="Guo H."/>
            <person name="Ma Y."/>
            <person name="Sun W."/>
        </authorList>
    </citation>
    <scope>NUCLEOTIDE SEQUENCE [LARGE SCALE GENOMIC DNA]</scope>
    <source>
        <strain evidence="4">cv. Malutang</strain>
    </source>
</reference>
<dbReference type="Pfam" id="PF12796">
    <property type="entry name" value="Ank_2"/>
    <property type="match status" value="1"/>
</dbReference>
<dbReference type="InterPro" id="IPR002110">
    <property type="entry name" value="Ankyrin_rpt"/>
</dbReference>
<accession>A0A5C7GQX7</accession>
<evidence type="ECO:0000259" key="2">
    <source>
        <dbReference type="Pfam" id="PF13962"/>
    </source>
</evidence>
<dbReference type="SMART" id="SM00248">
    <property type="entry name" value="ANK"/>
    <property type="match status" value="5"/>
</dbReference>
<dbReference type="OrthoDB" id="1923662at2759"/>
<evidence type="ECO:0000256" key="1">
    <source>
        <dbReference type="SAM" id="Phobius"/>
    </source>
</evidence>
<feature type="domain" description="PGG" evidence="2">
    <location>
        <begin position="510"/>
        <end position="621"/>
    </location>
</feature>
<feature type="transmembrane region" description="Helical" evidence="1">
    <location>
        <begin position="632"/>
        <end position="660"/>
    </location>
</feature>
<dbReference type="SUPFAM" id="SSF48403">
    <property type="entry name" value="Ankyrin repeat"/>
    <property type="match status" value="1"/>
</dbReference>
<evidence type="ECO:0000313" key="3">
    <source>
        <dbReference type="EMBL" id="TXG46920.1"/>
    </source>
</evidence>
<comment type="caution">
    <text evidence="3">The sequence shown here is derived from an EMBL/GenBank/DDBJ whole genome shotgun (WGS) entry which is preliminary data.</text>
</comment>
<dbReference type="GO" id="GO:0016020">
    <property type="term" value="C:membrane"/>
    <property type="evidence" value="ECO:0007669"/>
    <property type="project" value="TreeGrafter"/>
</dbReference>
<dbReference type="Pfam" id="PF13962">
    <property type="entry name" value="PGG"/>
    <property type="match status" value="1"/>
</dbReference>
<keyword evidence="1" id="KW-1133">Transmembrane helix</keyword>
<dbReference type="Proteomes" id="UP000323000">
    <property type="component" value="Chromosome 13"/>
</dbReference>
<dbReference type="PANTHER" id="PTHR24177:SF215">
    <property type="entry name" value="PGG DOMAIN-CONTAINING PROTEIN"/>
    <property type="match status" value="1"/>
</dbReference>
<evidence type="ECO:0000313" key="4">
    <source>
        <dbReference type="Proteomes" id="UP000323000"/>
    </source>
</evidence>
<proteinExistence type="predicted"/>
<dbReference type="EMBL" id="VAHF01000013">
    <property type="protein sequence ID" value="TXG46920.1"/>
    <property type="molecule type" value="Genomic_DNA"/>
</dbReference>
<keyword evidence="4" id="KW-1185">Reference proteome</keyword>
<dbReference type="Gene3D" id="1.25.40.20">
    <property type="entry name" value="Ankyrin repeat-containing domain"/>
    <property type="match status" value="2"/>
</dbReference>
<feature type="transmembrane region" description="Helical" evidence="1">
    <location>
        <begin position="602"/>
        <end position="626"/>
    </location>
</feature>
<organism evidence="3 4">
    <name type="scientific">Acer yangbiense</name>
    <dbReference type="NCBI Taxonomy" id="1000413"/>
    <lineage>
        <taxon>Eukaryota</taxon>
        <taxon>Viridiplantae</taxon>
        <taxon>Streptophyta</taxon>
        <taxon>Embryophyta</taxon>
        <taxon>Tracheophyta</taxon>
        <taxon>Spermatophyta</taxon>
        <taxon>Magnoliopsida</taxon>
        <taxon>eudicotyledons</taxon>
        <taxon>Gunneridae</taxon>
        <taxon>Pentapetalae</taxon>
        <taxon>rosids</taxon>
        <taxon>malvids</taxon>
        <taxon>Sapindales</taxon>
        <taxon>Sapindaceae</taxon>
        <taxon>Hippocastanoideae</taxon>
        <taxon>Acereae</taxon>
        <taxon>Acer</taxon>
    </lineage>
</organism>
<gene>
    <name evidence="3" type="ORF">EZV62_026214</name>
</gene>
<keyword evidence="1" id="KW-0812">Transmembrane</keyword>